<evidence type="ECO:0008006" key="4">
    <source>
        <dbReference type="Google" id="ProtNLM"/>
    </source>
</evidence>
<protein>
    <recommendedName>
        <fullName evidence="4">DUF998 domain-containing protein</fullName>
    </recommendedName>
</protein>
<feature type="transmembrane region" description="Helical" evidence="1">
    <location>
        <begin position="99"/>
        <end position="121"/>
    </location>
</feature>
<organism evidence="2 3">
    <name type="scientific">Pseudoxanthomonas kaohsiungensis</name>
    <dbReference type="NCBI Taxonomy" id="283923"/>
    <lineage>
        <taxon>Bacteria</taxon>
        <taxon>Pseudomonadati</taxon>
        <taxon>Pseudomonadota</taxon>
        <taxon>Gammaproteobacteria</taxon>
        <taxon>Lysobacterales</taxon>
        <taxon>Lysobacteraceae</taxon>
        <taxon>Pseudoxanthomonas</taxon>
    </lineage>
</organism>
<proteinExistence type="predicted"/>
<feature type="transmembrane region" description="Helical" evidence="1">
    <location>
        <begin position="40"/>
        <end position="60"/>
    </location>
</feature>
<keyword evidence="1" id="KW-0812">Transmembrane</keyword>
<name>A0ABW3LWL4_9GAMM</name>
<feature type="transmembrane region" description="Helical" evidence="1">
    <location>
        <begin position="128"/>
        <end position="151"/>
    </location>
</feature>
<evidence type="ECO:0000256" key="1">
    <source>
        <dbReference type="SAM" id="Phobius"/>
    </source>
</evidence>
<feature type="transmembrane region" description="Helical" evidence="1">
    <location>
        <begin position="72"/>
        <end position="93"/>
    </location>
</feature>
<feature type="transmembrane region" description="Helical" evidence="1">
    <location>
        <begin position="163"/>
        <end position="183"/>
    </location>
</feature>
<keyword evidence="1" id="KW-0472">Membrane</keyword>
<dbReference type="RefSeq" id="WP_162376912.1">
    <property type="nucleotide sequence ID" value="NZ_JBHTKN010000004.1"/>
</dbReference>
<sequence length="244" mass="24866">MHALLLSLCGAGCGLVLWVALSSALLLGNSATQRKLVDLQAWGLGLGVVLAAAGLGLLLPRPAAPGRWWLRGLVALALLLASGATLALLQWRYGSEPGLLLAVAVVACASALATIAALALLDDGEAGPLLSVHLALALLGGAALFFALMVLRWQGPLPAAGPVPSLALLATVTAVLLLALWQARGGLGSRLRSPMHWLVLGLVAGLPLLLAGLLYVWPGSAGAIWPLVALSILAGSVLEYRQAH</sequence>
<reference evidence="3" key="1">
    <citation type="journal article" date="2019" name="Int. J. Syst. Evol. Microbiol.">
        <title>The Global Catalogue of Microorganisms (GCM) 10K type strain sequencing project: providing services to taxonomists for standard genome sequencing and annotation.</title>
        <authorList>
            <consortium name="The Broad Institute Genomics Platform"/>
            <consortium name="The Broad Institute Genome Sequencing Center for Infectious Disease"/>
            <person name="Wu L."/>
            <person name="Ma J."/>
        </authorList>
    </citation>
    <scope>NUCLEOTIDE SEQUENCE [LARGE SCALE GENOMIC DNA]</scope>
    <source>
        <strain evidence="3">CCUG 55854</strain>
    </source>
</reference>
<gene>
    <name evidence="2" type="ORF">ACFQ2N_08495</name>
</gene>
<evidence type="ECO:0000313" key="2">
    <source>
        <dbReference type="EMBL" id="MFD1042387.1"/>
    </source>
</evidence>
<comment type="caution">
    <text evidence="2">The sequence shown here is derived from an EMBL/GenBank/DDBJ whole genome shotgun (WGS) entry which is preliminary data.</text>
</comment>
<dbReference type="EMBL" id="JBHTKN010000004">
    <property type="protein sequence ID" value="MFD1042387.1"/>
    <property type="molecule type" value="Genomic_DNA"/>
</dbReference>
<dbReference type="Proteomes" id="UP001597033">
    <property type="component" value="Unassembled WGS sequence"/>
</dbReference>
<accession>A0ABW3LWL4</accession>
<keyword evidence="3" id="KW-1185">Reference proteome</keyword>
<feature type="transmembrane region" description="Helical" evidence="1">
    <location>
        <begin position="195"/>
        <end position="217"/>
    </location>
</feature>
<evidence type="ECO:0000313" key="3">
    <source>
        <dbReference type="Proteomes" id="UP001597033"/>
    </source>
</evidence>
<feature type="transmembrane region" description="Helical" evidence="1">
    <location>
        <begin position="223"/>
        <end position="240"/>
    </location>
</feature>
<keyword evidence="1" id="KW-1133">Transmembrane helix</keyword>